<feature type="domain" description="4-vinyl reductase 4VR" evidence="1">
    <location>
        <begin position="199"/>
        <end position="261"/>
    </location>
</feature>
<dbReference type="InterPro" id="IPR024096">
    <property type="entry name" value="NO_sig/Golgi_transp_ligand-bd"/>
</dbReference>
<name>A0A7C3ITF1_9CREN</name>
<accession>A0A7C3ITF1</accession>
<dbReference type="PANTHER" id="PTHR35090:SF1">
    <property type="entry name" value="SLR0144 PROTEIN"/>
    <property type="match status" value="1"/>
</dbReference>
<dbReference type="Pfam" id="PF02830">
    <property type="entry name" value="V4R"/>
    <property type="match status" value="1"/>
</dbReference>
<dbReference type="AlphaFoldDB" id="A0A7C3ITF1"/>
<dbReference type="EMBL" id="DSTX01000011">
    <property type="protein sequence ID" value="HFK20952.1"/>
    <property type="molecule type" value="Genomic_DNA"/>
</dbReference>
<comment type="caution">
    <text evidence="2">The sequence shown here is derived from an EMBL/GenBank/DDBJ whole genome shotgun (WGS) entry which is preliminary data.</text>
</comment>
<dbReference type="InterPro" id="IPR004096">
    <property type="entry name" value="V4R"/>
</dbReference>
<dbReference type="SMART" id="SM00989">
    <property type="entry name" value="V4R"/>
    <property type="match status" value="1"/>
</dbReference>
<gene>
    <name evidence="2" type="ORF">ENS19_06720</name>
</gene>
<dbReference type="Gene3D" id="3.30.1380.20">
    <property type="entry name" value="Trafficking protein particle complex subunit 3"/>
    <property type="match status" value="1"/>
</dbReference>
<dbReference type="SUPFAM" id="SSF111126">
    <property type="entry name" value="Ligand-binding domain in the NO signalling and Golgi transport"/>
    <property type="match status" value="1"/>
</dbReference>
<organism evidence="2">
    <name type="scientific">Candidatus Methanomethylicus mesodigestus</name>
    <dbReference type="NCBI Taxonomy" id="1867258"/>
    <lineage>
        <taxon>Archaea</taxon>
        <taxon>Thermoproteota</taxon>
        <taxon>Methanosuratincolia</taxon>
        <taxon>Candidatus Methanomethylicales</taxon>
        <taxon>Candidatus Methanomethylicaceae</taxon>
        <taxon>Candidatus Methanomethylicus</taxon>
    </lineage>
</organism>
<evidence type="ECO:0000313" key="2">
    <source>
        <dbReference type="EMBL" id="HFK20952.1"/>
    </source>
</evidence>
<protein>
    <recommendedName>
        <fullName evidence="1">4-vinyl reductase 4VR domain-containing protein</fullName>
    </recommendedName>
</protein>
<proteinExistence type="predicted"/>
<dbReference type="PANTHER" id="PTHR35090">
    <property type="entry name" value="DNA-DIRECTED RNA POLYMERASE SUBUNIT I"/>
    <property type="match status" value="1"/>
</dbReference>
<sequence>MGEFDLSRILVWPKRKLIGVTFRLKARFEALPLVTAVTSKHSVMTAYFASSPAVVGEDVPGIAFFDITDADTPFSIILSELESTGMVKILEIIEPVAEGLLIDNISHPLTAGGERAIILRGAGYRDFVKGIKEQLDAAGKLFLYFEGCEMGKGYGKLHRSIAKAVGIKDPIEICRRVSLPAFQWAGFGRAEIIQISYSGGTVAIYDSFECEGAKVTGEPYGDLTRGILAGVYCELFGKDCEVRETECLAKGDKRCVFEIKEK</sequence>
<evidence type="ECO:0000259" key="1">
    <source>
        <dbReference type="SMART" id="SM00989"/>
    </source>
</evidence>
<reference evidence="2" key="1">
    <citation type="journal article" date="2020" name="mSystems">
        <title>Genome- and Community-Level Interaction Insights into Carbon Utilization and Element Cycling Functions of Hydrothermarchaeota in Hydrothermal Sediment.</title>
        <authorList>
            <person name="Zhou Z."/>
            <person name="Liu Y."/>
            <person name="Xu W."/>
            <person name="Pan J."/>
            <person name="Luo Z.H."/>
            <person name="Li M."/>
        </authorList>
    </citation>
    <scope>NUCLEOTIDE SEQUENCE [LARGE SCALE GENOMIC DNA]</scope>
    <source>
        <strain evidence="2">SpSt-468</strain>
    </source>
</reference>